<proteinExistence type="inferred from homology"/>
<dbReference type="Proteomes" id="UP000314987">
    <property type="component" value="Unassembled WGS sequence"/>
</dbReference>
<organism evidence="2 3">
    <name type="scientific">Vombatus ursinus</name>
    <name type="common">Common wombat</name>
    <dbReference type="NCBI Taxonomy" id="29139"/>
    <lineage>
        <taxon>Eukaryota</taxon>
        <taxon>Metazoa</taxon>
        <taxon>Chordata</taxon>
        <taxon>Craniata</taxon>
        <taxon>Vertebrata</taxon>
        <taxon>Euteleostomi</taxon>
        <taxon>Mammalia</taxon>
        <taxon>Metatheria</taxon>
        <taxon>Diprotodontia</taxon>
        <taxon>Vombatidae</taxon>
        <taxon>Vombatus</taxon>
    </lineage>
</organism>
<reference evidence="2" key="3">
    <citation type="submission" date="2025-09" db="UniProtKB">
        <authorList>
            <consortium name="Ensembl"/>
        </authorList>
    </citation>
    <scope>IDENTIFICATION</scope>
</reference>
<evidence type="ECO:0000256" key="1">
    <source>
        <dbReference type="ARBA" id="ARBA00007753"/>
    </source>
</evidence>
<dbReference type="PANTHER" id="PTHR28584:SF1">
    <property type="entry name" value="PROTEIN FAM228B"/>
    <property type="match status" value="1"/>
</dbReference>
<reference evidence="2" key="2">
    <citation type="submission" date="2025-08" db="UniProtKB">
        <authorList>
            <consortium name="Ensembl"/>
        </authorList>
    </citation>
    <scope>IDENTIFICATION</scope>
</reference>
<comment type="similarity">
    <text evidence="1">Belongs to the FAM228 family.</text>
</comment>
<reference evidence="3" key="1">
    <citation type="submission" date="2018-12" db="EMBL/GenBank/DDBJ databases">
        <authorList>
            <person name="Yazar S."/>
        </authorList>
    </citation>
    <scope>NUCLEOTIDE SEQUENCE [LARGE SCALE GENOMIC DNA]</scope>
</reference>
<dbReference type="InterPro" id="IPR040046">
    <property type="entry name" value="FAM228"/>
</dbReference>
<dbReference type="PANTHER" id="PTHR28584">
    <property type="entry name" value="FAMILY WITH SEQUENCE SIMILARITY 228 MEMBER A"/>
    <property type="match status" value="1"/>
</dbReference>
<dbReference type="AlphaFoldDB" id="A0A4X2KJ49"/>
<accession>A0A4X2KJ49</accession>
<dbReference type="Ensembl" id="ENSVURT00010011344.1">
    <property type="protein sequence ID" value="ENSVURP00010010006.1"/>
    <property type="gene ID" value="ENSVURG00010007730.1"/>
</dbReference>
<sequence length="143" mass="16134">MLCRENYIIKELDKYLQRQDFLNERRKEMLHKRWVENVACPLQQKIIDKVSSPKEMEKRKRLEPDGYWRFRNSKVLSSGSAPGGTAVPILWGAVPEAGAQSMDVNPQFLCSFSGVQIGQETISHLSGAQAGVGLSARPWCCLP</sequence>
<evidence type="ECO:0008006" key="4">
    <source>
        <dbReference type="Google" id="ProtNLM"/>
    </source>
</evidence>
<dbReference type="GeneTree" id="ENSGT00990000204606"/>
<evidence type="ECO:0000313" key="3">
    <source>
        <dbReference type="Proteomes" id="UP000314987"/>
    </source>
</evidence>
<evidence type="ECO:0000313" key="2">
    <source>
        <dbReference type="Ensembl" id="ENSVURP00010010006.1"/>
    </source>
</evidence>
<keyword evidence="3" id="KW-1185">Reference proteome</keyword>
<name>A0A4X2KJ49_VOMUR</name>
<protein>
    <recommendedName>
        <fullName evidence="4">Family with sequence similarity 228 member A</fullName>
    </recommendedName>
</protein>